<dbReference type="GO" id="GO:0000976">
    <property type="term" value="F:transcription cis-regulatory region binding"/>
    <property type="evidence" value="ECO:0007669"/>
    <property type="project" value="TreeGrafter"/>
</dbReference>
<evidence type="ECO:0000259" key="5">
    <source>
        <dbReference type="PROSITE" id="PS50931"/>
    </source>
</evidence>
<dbReference type="InterPro" id="IPR036388">
    <property type="entry name" value="WH-like_DNA-bd_sf"/>
</dbReference>
<feature type="domain" description="HTH lysR-type" evidence="5">
    <location>
        <begin position="1"/>
        <end position="58"/>
    </location>
</feature>
<dbReference type="SUPFAM" id="SSF46785">
    <property type="entry name" value="Winged helix' DNA-binding domain"/>
    <property type="match status" value="1"/>
</dbReference>
<dbReference type="InterPro" id="IPR000847">
    <property type="entry name" value="LysR_HTH_N"/>
</dbReference>
<protein>
    <submittedName>
        <fullName evidence="6">LysR family transcriptional regulator</fullName>
    </submittedName>
</protein>
<dbReference type="Pfam" id="PF00126">
    <property type="entry name" value="HTH_1"/>
    <property type="match status" value="1"/>
</dbReference>
<evidence type="ECO:0000256" key="1">
    <source>
        <dbReference type="ARBA" id="ARBA00009437"/>
    </source>
</evidence>
<dbReference type="OrthoDB" id="464481at2"/>
<dbReference type="InterPro" id="IPR036390">
    <property type="entry name" value="WH_DNA-bd_sf"/>
</dbReference>
<comment type="similarity">
    <text evidence="1">Belongs to the LysR transcriptional regulatory family.</text>
</comment>
<dbReference type="InterPro" id="IPR005119">
    <property type="entry name" value="LysR_subst-bd"/>
</dbReference>
<dbReference type="PANTHER" id="PTHR30126">
    <property type="entry name" value="HTH-TYPE TRANSCRIPTIONAL REGULATOR"/>
    <property type="match status" value="1"/>
</dbReference>
<evidence type="ECO:0000256" key="3">
    <source>
        <dbReference type="ARBA" id="ARBA00023125"/>
    </source>
</evidence>
<organism evidence="6 7">
    <name type="scientific">Pseudomonas chlororaphis</name>
    <dbReference type="NCBI Taxonomy" id="587753"/>
    <lineage>
        <taxon>Bacteria</taxon>
        <taxon>Pseudomonadati</taxon>
        <taxon>Pseudomonadota</taxon>
        <taxon>Gammaproteobacteria</taxon>
        <taxon>Pseudomonadales</taxon>
        <taxon>Pseudomonadaceae</taxon>
        <taxon>Pseudomonas</taxon>
    </lineage>
</organism>
<dbReference type="Proteomes" id="UP000185578">
    <property type="component" value="Unassembled WGS sequence"/>
</dbReference>
<dbReference type="EMBL" id="MSCT01000018">
    <property type="protein sequence ID" value="OLF52933.1"/>
    <property type="molecule type" value="Genomic_DNA"/>
</dbReference>
<reference evidence="6 7" key="1">
    <citation type="submission" date="2016-12" db="EMBL/GenBank/DDBJ databases">
        <authorList>
            <person name="Song W.-J."/>
            <person name="Kurnit D.M."/>
        </authorList>
    </citation>
    <scope>NUCLEOTIDE SEQUENCE [LARGE SCALE GENOMIC DNA]</scope>
    <source>
        <strain evidence="6 7">PCL1601</strain>
    </source>
</reference>
<evidence type="ECO:0000313" key="6">
    <source>
        <dbReference type="EMBL" id="OLF52933.1"/>
    </source>
</evidence>
<dbReference type="RefSeq" id="WP_075120714.1">
    <property type="nucleotide sequence ID" value="NZ_MSCT01000018.1"/>
</dbReference>
<dbReference type="PANTHER" id="PTHR30126:SF40">
    <property type="entry name" value="HTH-TYPE TRANSCRIPTIONAL REGULATOR GLTR"/>
    <property type="match status" value="1"/>
</dbReference>
<dbReference type="SUPFAM" id="SSF53850">
    <property type="entry name" value="Periplasmic binding protein-like II"/>
    <property type="match status" value="1"/>
</dbReference>
<keyword evidence="2" id="KW-0805">Transcription regulation</keyword>
<evidence type="ECO:0000256" key="4">
    <source>
        <dbReference type="ARBA" id="ARBA00023163"/>
    </source>
</evidence>
<accession>A0A1Q8EMA6</accession>
<gene>
    <name evidence="6" type="ORF">BTN82_19365</name>
</gene>
<dbReference type="Gene3D" id="1.10.10.10">
    <property type="entry name" value="Winged helix-like DNA-binding domain superfamily/Winged helix DNA-binding domain"/>
    <property type="match status" value="1"/>
</dbReference>
<sequence length="289" mass="32365">MKLSQLSFFCAVVEHGTIAAAAEQLHCVPSNITIRIRELERLLGTKLFSRERNRLYVTPEGRLLYTKAKVLLSQALEIQHLFEGSARAGMLNVGALEGVLNYQLPPFIARYRSMMPNIELNLHSGHTFSLERMLTDGELDLIISDGPIEHPLLSSSLAFRESLRLITPQDVMAPSAKNISALEFYVFGKECNYRQVVDNWLAGLGIAPRAILEIESYPVMFACVAQGHGMACVPESSLSMYREAYSVNSHRLDNVGAVDTYFIWRKYQVSRLTTDFIDIVSGTYSGEPK</sequence>
<evidence type="ECO:0000313" key="7">
    <source>
        <dbReference type="Proteomes" id="UP000185578"/>
    </source>
</evidence>
<keyword evidence="3" id="KW-0238">DNA-binding</keyword>
<dbReference type="GO" id="GO:0003700">
    <property type="term" value="F:DNA-binding transcription factor activity"/>
    <property type="evidence" value="ECO:0007669"/>
    <property type="project" value="InterPro"/>
</dbReference>
<dbReference type="AlphaFoldDB" id="A0A1Q8EMA6"/>
<comment type="caution">
    <text evidence="6">The sequence shown here is derived from an EMBL/GenBank/DDBJ whole genome shotgun (WGS) entry which is preliminary data.</text>
</comment>
<dbReference type="Pfam" id="PF03466">
    <property type="entry name" value="LysR_substrate"/>
    <property type="match status" value="1"/>
</dbReference>
<dbReference type="Gene3D" id="3.40.190.290">
    <property type="match status" value="1"/>
</dbReference>
<proteinExistence type="inferred from homology"/>
<name>A0A1Q8EMA6_9PSED</name>
<dbReference type="PROSITE" id="PS50931">
    <property type="entry name" value="HTH_LYSR"/>
    <property type="match status" value="1"/>
</dbReference>
<keyword evidence="4" id="KW-0804">Transcription</keyword>
<evidence type="ECO:0000256" key="2">
    <source>
        <dbReference type="ARBA" id="ARBA00023015"/>
    </source>
</evidence>